<gene>
    <name evidence="2" type="ORF">BKK47_03755</name>
</gene>
<organism evidence="2 3">
    <name type="scientific">Rodentibacter mrazii</name>
    <dbReference type="NCBI Taxonomy" id="1908257"/>
    <lineage>
        <taxon>Bacteria</taxon>
        <taxon>Pseudomonadati</taxon>
        <taxon>Pseudomonadota</taxon>
        <taxon>Gammaproteobacteria</taxon>
        <taxon>Pasteurellales</taxon>
        <taxon>Pasteurellaceae</taxon>
        <taxon>Rodentibacter</taxon>
    </lineage>
</organism>
<dbReference type="Pfam" id="PF00550">
    <property type="entry name" value="PP-binding"/>
    <property type="match status" value="1"/>
</dbReference>
<dbReference type="STRING" id="1908257.BKK47_03755"/>
<feature type="domain" description="Carrier" evidence="1">
    <location>
        <begin position="1"/>
        <end position="84"/>
    </location>
</feature>
<dbReference type="RefSeq" id="WP_077493589.1">
    <property type="nucleotide sequence ID" value="NZ_MLHG01000020.1"/>
</dbReference>
<sequence>MTLEQQLKQLIIDSLALEDVSIDDIEDNTVLFSDEGLGLDSVDALELGLAVQKTFGLQLDSEQNQLRKHFESVATLAQFIRSKKGEV</sequence>
<dbReference type="Proteomes" id="UP000189426">
    <property type="component" value="Unassembled WGS sequence"/>
</dbReference>
<dbReference type="AlphaFoldDB" id="A0A1V3IHZ0"/>
<evidence type="ECO:0000313" key="2">
    <source>
        <dbReference type="EMBL" id="OOF40527.1"/>
    </source>
</evidence>
<dbReference type="Gene3D" id="1.10.1200.10">
    <property type="entry name" value="ACP-like"/>
    <property type="match status" value="1"/>
</dbReference>
<name>A0A1V3IHZ0_9PAST</name>
<comment type="caution">
    <text evidence="2">The sequence shown here is derived from an EMBL/GenBank/DDBJ whole genome shotgun (WGS) entry which is preliminary data.</text>
</comment>
<evidence type="ECO:0000313" key="3">
    <source>
        <dbReference type="Proteomes" id="UP000189426"/>
    </source>
</evidence>
<reference evidence="2 3" key="1">
    <citation type="submission" date="2016-10" db="EMBL/GenBank/DDBJ databases">
        <title>Rodentibacter gen. nov. and new species.</title>
        <authorList>
            <person name="Christensen H."/>
        </authorList>
    </citation>
    <scope>NUCLEOTIDE SEQUENCE [LARGE SCALE GENOMIC DNA]</scope>
    <source>
        <strain evidence="2 3">Ppn418</strain>
    </source>
</reference>
<dbReference type="InterPro" id="IPR036736">
    <property type="entry name" value="ACP-like_sf"/>
</dbReference>
<evidence type="ECO:0000259" key="1">
    <source>
        <dbReference type="PROSITE" id="PS50075"/>
    </source>
</evidence>
<dbReference type="SUPFAM" id="SSF47336">
    <property type="entry name" value="ACP-like"/>
    <property type="match status" value="1"/>
</dbReference>
<protein>
    <submittedName>
        <fullName evidence="2">Acyl carrier protein</fullName>
    </submittedName>
</protein>
<dbReference type="NCBIfam" id="NF006617">
    <property type="entry name" value="PRK09184.1"/>
    <property type="match status" value="1"/>
</dbReference>
<keyword evidence="3" id="KW-1185">Reference proteome</keyword>
<dbReference type="EMBL" id="MLHG01000020">
    <property type="protein sequence ID" value="OOF40527.1"/>
    <property type="molecule type" value="Genomic_DNA"/>
</dbReference>
<proteinExistence type="predicted"/>
<dbReference type="PROSITE" id="PS50075">
    <property type="entry name" value="CARRIER"/>
    <property type="match status" value="1"/>
</dbReference>
<accession>A0A1V3IHZ0</accession>
<dbReference type="InterPro" id="IPR009081">
    <property type="entry name" value="PP-bd_ACP"/>
</dbReference>